<protein>
    <submittedName>
        <fullName evidence="2">Uncharacterized protein</fullName>
    </submittedName>
</protein>
<accession>A0A6I2UF14</accession>
<dbReference type="RefSeq" id="WP_154406377.1">
    <property type="nucleotide sequence ID" value="NZ_VUNR01000005.1"/>
</dbReference>
<gene>
    <name evidence="2" type="ORF">FYJ84_04345</name>
</gene>
<dbReference type="GeneID" id="96778135"/>
<dbReference type="Proteomes" id="UP000433181">
    <property type="component" value="Unassembled WGS sequence"/>
</dbReference>
<dbReference type="AlphaFoldDB" id="A0A6I2UF14"/>
<feature type="region of interest" description="Disordered" evidence="1">
    <location>
        <begin position="36"/>
        <end position="70"/>
    </location>
</feature>
<evidence type="ECO:0000313" key="2">
    <source>
        <dbReference type="EMBL" id="MSU08220.1"/>
    </source>
</evidence>
<evidence type="ECO:0000256" key="1">
    <source>
        <dbReference type="SAM" id="MobiDB-lite"/>
    </source>
</evidence>
<sequence>MEPNDIKMINAMVEALKDQVDAFMFKHNHESLFEDEDDKTDADFLRHMNQPPTGGGKKKKKPQEVHSDRYYSREPDVVGIGDSITFMKDGLVRTKVLDEDENYPSYLKKLLGHRLNEVVDGMKIISIEK</sequence>
<keyword evidence="3" id="KW-1185">Reference proteome</keyword>
<name>A0A6I2UF14_9FIRM</name>
<comment type="caution">
    <text evidence="2">The sequence shown here is derived from an EMBL/GenBank/DDBJ whole genome shotgun (WGS) entry which is preliminary data.</text>
</comment>
<evidence type="ECO:0000313" key="3">
    <source>
        <dbReference type="Proteomes" id="UP000433181"/>
    </source>
</evidence>
<proteinExistence type="predicted"/>
<reference evidence="2 3" key="1">
    <citation type="submission" date="2019-08" db="EMBL/GenBank/DDBJ databases">
        <title>In-depth cultivation of the pig gut microbiome towards novel bacterial diversity and tailored functional studies.</title>
        <authorList>
            <person name="Wylensek D."/>
            <person name="Hitch T.C.A."/>
            <person name="Clavel T."/>
        </authorList>
    </citation>
    <scope>NUCLEOTIDE SEQUENCE [LARGE SCALE GENOMIC DNA]</scope>
    <source>
        <strain evidence="2 3">WCA-693-APC-5D-A</strain>
    </source>
</reference>
<dbReference type="EMBL" id="VUNR01000005">
    <property type="protein sequence ID" value="MSU08220.1"/>
    <property type="molecule type" value="Genomic_DNA"/>
</dbReference>
<organism evidence="2 3">
    <name type="scientific">Anaerovibrio slackiae</name>
    <dbReference type="NCBI Taxonomy" id="2652309"/>
    <lineage>
        <taxon>Bacteria</taxon>
        <taxon>Bacillati</taxon>
        <taxon>Bacillota</taxon>
        <taxon>Negativicutes</taxon>
        <taxon>Selenomonadales</taxon>
        <taxon>Selenomonadaceae</taxon>
        <taxon>Anaerovibrio</taxon>
    </lineage>
</organism>